<feature type="transmembrane region" description="Helical" evidence="6">
    <location>
        <begin position="84"/>
        <end position="105"/>
    </location>
</feature>
<feature type="transmembrane region" description="Helical" evidence="6">
    <location>
        <begin position="313"/>
        <end position="336"/>
    </location>
</feature>
<dbReference type="PIRSF" id="PIRSF006060">
    <property type="entry name" value="AA_transporter"/>
    <property type="match status" value="1"/>
</dbReference>
<protein>
    <recommendedName>
        <fullName evidence="8">Amino acid transporter</fullName>
    </recommendedName>
</protein>
<feature type="transmembrane region" description="Helical" evidence="6">
    <location>
        <begin position="125"/>
        <end position="146"/>
    </location>
</feature>
<keyword evidence="2" id="KW-1003">Cell membrane</keyword>
<evidence type="ECO:0000313" key="7">
    <source>
        <dbReference type="EMBL" id="SFV62957.1"/>
    </source>
</evidence>
<dbReference type="GO" id="GO:0005886">
    <property type="term" value="C:plasma membrane"/>
    <property type="evidence" value="ECO:0007669"/>
    <property type="project" value="UniProtKB-SubCell"/>
</dbReference>
<accession>A0A1W1CB35</accession>
<dbReference type="Pfam" id="PF13520">
    <property type="entry name" value="AA_permease_2"/>
    <property type="match status" value="1"/>
</dbReference>
<name>A0A1W1CB35_9ZZZZ</name>
<dbReference type="PANTHER" id="PTHR42770">
    <property type="entry name" value="AMINO ACID TRANSPORTER-RELATED"/>
    <property type="match status" value="1"/>
</dbReference>
<organism evidence="7">
    <name type="scientific">hydrothermal vent metagenome</name>
    <dbReference type="NCBI Taxonomy" id="652676"/>
    <lineage>
        <taxon>unclassified sequences</taxon>
        <taxon>metagenomes</taxon>
        <taxon>ecological metagenomes</taxon>
    </lineage>
</organism>
<feature type="transmembrane region" description="Helical" evidence="6">
    <location>
        <begin position="394"/>
        <end position="415"/>
    </location>
</feature>
<reference evidence="7" key="1">
    <citation type="submission" date="2016-10" db="EMBL/GenBank/DDBJ databases">
        <authorList>
            <person name="de Groot N.N."/>
        </authorList>
    </citation>
    <scope>NUCLEOTIDE SEQUENCE</scope>
</reference>
<dbReference type="AlphaFoldDB" id="A0A1W1CB35"/>
<dbReference type="EMBL" id="FPHC01000067">
    <property type="protein sequence ID" value="SFV62957.1"/>
    <property type="molecule type" value="Genomic_DNA"/>
</dbReference>
<keyword evidence="3 6" id="KW-0812">Transmembrane</keyword>
<evidence type="ECO:0000256" key="4">
    <source>
        <dbReference type="ARBA" id="ARBA00022989"/>
    </source>
</evidence>
<proteinExistence type="predicted"/>
<evidence type="ECO:0000256" key="6">
    <source>
        <dbReference type="SAM" id="Phobius"/>
    </source>
</evidence>
<keyword evidence="5 6" id="KW-0472">Membrane</keyword>
<evidence type="ECO:0000256" key="1">
    <source>
        <dbReference type="ARBA" id="ARBA00004651"/>
    </source>
</evidence>
<keyword evidence="4 6" id="KW-1133">Transmembrane helix</keyword>
<dbReference type="Gene3D" id="1.20.1740.10">
    <property type="entry name" value="Amino acid/polyamine transporter I"/>
    <property type="match status" value="1"/>
</dbReference>
<dbReference type="InterPro" id="IPR002293">
    <property type="entry name" value="AA/rel_permease1"/>
</dbReference>
<feature type="transmembrane region" description="Helical" evidence="6">
    <location>
        <begin position="7"/>
        <end position="30"/>
    </location>
</feature>
<feature type="transmembrane region" description="Helical" evidence="6">
    <location>
        <begin position="367"/>
        <end position="388"/>
    </location>
</feature>
<evidence type="ECO:0000256" key="2">
    <source>
        <dbReference type="ARBA" id="ARBA00022475"/>
    </source>
</evidence>
<evidence type="ECO:0000256" key="3">
    <source>
        <dbReference type="ARBA" id="ARBA00022692"/>
    </source>
</evidence>
<feature type="transmembrane region" description="Helical" evidence="6">
    <location>
        <begin position="342"/>
        <end position="360"/>
    </location>
</feature>
<feature type="transmembrane region" description="Helical" evidence="6">
    <location>
        <begin position="187"/>
        <end position="208"/>
    </location>
</feature>
<comment type="subcellular location">
    <subcellularLocation>
        <location evidence="1">Cell membrane</location>
        <topology evidence="1">Multi-pass membrane protein</topology>
    </subcellularLocation>
</comment>
<gene>
    <name evidence="7" type="ORF">MNB_SV-6-533</name>
</gene>
<feature type="transmembrane region" description="Helical" evidence="6">
    <location>
        <begin position="220"/>
        <end position="241"/>
    </location>
</feature>
<dbReference type="GO" id="GO:0022857">
    <property type="term" value="F:transmembrane transporter activity"/>
    <property type="evidence" value="ECO:0007669"/>
    <property type="project" value="InterPro"/>
</dbReference>
<dbReference type="PANTHER" id="PTHR42770:SF11">
    <property type="entry name" value="INNER MEMBRANE TRANSPORT PROTEIN YBAT"/>
    <property type="match status" value="1"/>
</dbReference>
<evidence type="ECO:0008006" key="8">
    <source>
        <dbReference type="Google" id="ProtNLM"/>
    </source>
</evidence>
<feature type="transmembrane region" description="Helical" evidence="6">
    <location>
        <begin position="272"/>
        <end position="292"/>
    </location>
</feature>
<feature type="transmembrane region" description="Helical" evidence="6">
    <location>
        <begin position="42"/>
        <end position="64"/>
    </location>
</feature>
<sequence length="432" mass="46266">MSSDTKAFGLWSAVFLGIGSMVGAGIFIVIGQAGAIAGNLVWLSFIVGGFAALLSGYSLAKLALSYPSRGGIVEYLVQSFGEGVFSGTIGILFYFSQLIALGAVAKSFGVYAATFIQGGENLTNLFAVGIVVLFIAINFLGASLIAKSENIIVFIKVSVLVIFAGIALFYIKPSLLSSSDMLPMKNMMFAVGLTFFAYQGFSVITNTIEDMKNPKTTMMHSMILAILLVGVLYIFTSVAVLGNLPLAEVIKAKDYALAQAAEPIFGNLGFKIMALTALLATASAINATLYATTQIGYTMAKDGNLPKVYTYRLFQSYEGLIISGILILPLILFLNLSEVTTIAALVVLIIQGITHVGHLFKIKETGANLPIVLLAALFMFGIAGLMLYHTSKEMPMIGIYILFAFGVAFLLEILLRLVTKRVIRPQTNKKII</sequence>
<feature type="transmembrane region" description="Helical" evidence="6">
    <location>
        <begin position="153"/>
        <end position="171"/>
    </location>
</feature>
<dbReference type="InterPro" id="IPR050367">
    <property type="entry name" value="APC_superfamily"/>
</dbReference>
<evidence type="ECO:0000256" key="5">
    <source>
        <dbReference type="ARBA" id="ARBA00023136"/>
    </source>
</evidence>